<evidence type="ECO:0000313" key="2">
    <source>
        <dbReference type="Proteomes" id="UP000041314"/>
    </source>
</evidence>
<dbReference type="AlphaFoldDB" id="A0A655E8Y9"/>
<protein>
    <submittedName>
        <fullName evidence="1">Uncharacterized protein</fullName>
    </submittedName>
</protein>
<dbReference type="EMBL" id="CQPA01000054">
    <property type="protein sequence ID" value="CNV07180.1"/>
    <property type="molecule type" value="Genomic_DNA"/>
</dbReference>
<evidence type="ECO:0000313" key="1">
    <source>
        <dbReference type="EMBL" id="CNV07180.1"/>
    </source>
</evidence>
<dbReference type="Proteomes" id="UP000041314">
    <property type="component" value="Unassembled WGS sequence"/>
</dbReference>
<accession>A0A655E8Y9</accession>
<organism evidence="1 2">
    <name type="scientific">Salmonella enterica subsp. enterica serovar Bovismorbificans</name>
    <dbReference type="NCBI Taxonomy" id="58097"/>
    <lineage>
        <taxon>Bacteria</taxon>
        <taxon>Pseudomonadati</taxon>
        <taxon>Pseudomonadota</taxon>
        <taxon>Gammaproteobacteria</taxon>
        <taxon>Enterobacterales</taxon>
        <taxon>Enterobacteriaceae</taxon>
        <taxon>Salmonella</taxon>
    </lineage>
</organism>
<proteinExistence type="predicted"/>
<name>A0A655E8Y9_SALET</name>
<reference evidence="1 2" key="1">
    <citation type="submission" date="2015-03" db="EMBL/GenBank/DDBJ databases">
        <authorList>
            <consortium name="Pathogen Informatics"/>
        </authorList>
    </citation>
    <scope>NUCLEOTIDE SEQUENCE [LARGE SCALE GENOMIC DNA]</scope>
    <source>
        <strain evidence="1 2">A1104</strain>
    </source>
</reference>
<gene>
    <name evidence="1" type="ORF">ERS008198_04269</name>
</gene>
<sequence length="48" mass="5682">MKQYQINRAFQMRSDVLSRALYKMHVFAHTFCLGRLPRAGDHFARQIA</sequence>